<gene>
    <name evidence="3" type="ORF">FHR98_000879</name>
</gene>
<dbReference type="EMBL" id="JACHXA010000002">
    <property type="protein sequence ID" value="MBB3064607.1"/>
    <property type="molecule type" value="Genomic_DNA"/>
</dbReference>
<dbReference type="RefSeq" id="WP_183415416.1">
    <property type="nucleotide sequence ID" value="NZ_JACHXA010000002.1"/>
</dbReference>
<dbReference type="CDD" id="cd00293">
    <property type="entry name" value="USP-like"/>
    <property type="match status" value="1"/>
</dbReference>
<sequence length="278" mass="29363">MAFRNLLVQVDGGKAAKNRVQAAVDLANSSGAHLTGLVALGEPAMPTYLRSQIPKSALQAQAAYLTEVEGRAVELFKAAADAGGVSYEIRRLRKAEAELASGISLHARYSDLVILGQQDDDDAASLDNSVAEEVLVTCGRPVLMIPYIGAPAGFGKRVMIAWNGGREATRAVNDALPMLKMAEQVVVVAVNPGRGVHGDEPGADIGLHLARHGVKVEVQHLEAAELGVSSAILSRLSDRGSDLLVMGGYGHSRLRELVLGGVTREVLKHMTVPVLMSH</sequence>
<dbReference type="AlphaFoldDB" id="A0A839SNY2"/>
<evidence type="ECO:0000256" key="1">
    <source>
        <dbReference type="ARBA" id="ARBA00008791"/>
    </source>
</evidence>
<dbReference type="InterPro" id="IPR006015">
    <property type="entry name" value="Universal_stress_UspA"/>
</dbReference>
<protein>
    <submittedName>
        <fullName evidence="3">Nucleotide-binding universal stress UspA family protein</fullName>
    </submittedName>
</protein>
<dbReference type="SUPFAM" id="SSF52402">
    <property type="entry name" value="Adenine nucleotide alpha hydrolases-like"/>
    <property type="match status" value="2"/>
</dbReference>
<dbReference type="Proteomes" id="UP000581135">
    <property type="component" value="Unassembled WGS sequence"/>
</dbReference>
<comment type="similarity">
    <text evidence="1">Belongs to the universal stress protein A family.</text>
</comment>
<evidence type="ECO:0000313" key="3">
    <source>
        <dbReference type="EMBL" id="MBB3064607.1"/>
    </source>
</evidence>
<evidence type="ECO:0000313" key="4">
    <source>
        <dbReference type="Proteomes" id="UP000581135"/>
    </source>
</evidence>
<dbReference type="Pfam" id="PF00582">
    <property type="entry name" value="Usp"/>
    <property type="match status" value="2"/>
</dbReference>
<dbReference type="PANTHER" id="PTHR46268:SF15">
    <property type="entry name" value="UNIVERSAL STRESS PROTEIN HP_0031"/>
    <property type="match status" value="1"/>
</dbReference>
<reference evidence="3 4" key="1">
    <citation type="submission" date="2020-08" db="EMBL/GenBank/DDBJ databases">
        <title>Genomic Encyclopedia of Type Strains, Phase III (KMG-III): the genomes of soil and plant-associated and newly described type strains.</title>
        <authorList>
            <person name="Whitman W."/>
        </authorList>
    </citation>
    <scope>NUCLEOTIDE SEQUENCE [LARGE SCALE GENOMIC DNA]</scope>
    <source>
        <strain evidence="3 4">CECT 8803</strain>
    </source>
</reference>
<dbReference type="InterPro" id="IPR006016">
    <property type="entry name" value="UspA"/>
</dbReference>
<evidence type="ECO:0000259" key="2">
    <source>
        <dbReference type="Pfam" id="PF00582"/>
    </source>
</evidence>
<proteinExistence type="inferred from homology"/>
<feature type="domain" description="UspA" evidence="2">
    <location>
        <begin position="3"/>
        <end position="146"/>
    </location>
</feature>
<dbReference type="PRINTS" id="PR01438">
    <property type="entry name" value="UNVRSLSTRESS"/>
</dbReference>
<organism evidence="3 4">
    <name type="scientific">Limibacillus halophilus</name>
    <dbReference type="NCBI Taxonomy" id="1579333"/>
    <lineage>
        <taxon>Bacteria</taxon>
        <taxon>Pseudomonadati</taxon>
        <taxon>Pseudomonadota</taxon>
        <taxon>Alphaproteobacteria</taxon>
        <taxon>Rhodospirillales</taxon>
        <taxon>Rhodovibrionaceae</taxon>
        <taxon>Limibacillus</taxon>
    </lineage>
</organism>
<dbReference type="PANTHER" id="PTHR46268">
    <property type="entry name" value="STRESS RESPONSE PROTEIN NHAX"/>
    <property type="match status" value="1"/>
</dbReference>
<name>A0A839SNY2_9PROT</name>
<comment type="caution">
    <text evidence="3">The sequence shown here is derived from an EMBL/GenBank/DDBJ whole genome shotgun (WGS) entry which is preliminary data.</text>
</comment>
<accession>A0A839SNY2</accession>
<dbReference type="Gene3D" id="3.40.50.12370">
    <property type="match status" value="1"/>
</dbReference>
<keyword evidence="4" id="KW-1185">Reference proteome</keyword>
<feature type="domain" description="UspA" evidence="2">
    <location>
        <begin position="215"/>
        <end position="276"/>
    </location>
</feature>